<protein>
    <submittedName>
        <fullName evidence="5">ArsR family transcriptional regulator</fullName>
    </submittedName>
</protein>
<dbReference type="OrthoDB" id="9804742at2"/>
<dbReference type="SUPFAM" id="SSF46785">
    <property type="entry name" value="Winged helix' DNA-binding domain"/>
    <property type="match status" value="1"/>
</dbReference>
<accession>A0A2T5H616</accession>
<comment type="caution">
    <text evidence="5">The sequence shown here is derived from an EMBL/GenBank/DDBJ whole genome shotgun (WGS) entry which is preliminary data.</text>
</comment>
<evidence type="ECO:0000313" key="5">
    <source>
        <dbReference type="EMBL" id="PTQ66999.1"/>
    </source>
</evidence>
<reference evidence="5 6" key="1">
    <citation type="submission" date="2018-04" db="EMBL/GenBank/DDBJ databases">
        <title>Genomic Encyclopedia of Archaeal and Bacterial Type Strains, Phase II (KMG-II): from individual species to whole genera.</title>
        <authorList>
            <person name="Goeker M."/>
        </authorList>
    </citation>
    <scope>NUCLEOTIDE SEQUENCE [LARGE SCALE GENOMIC DNA]</scope>
    <source>
        <strain evidence="5 6">DSM 100434</strain>
    </source>
</reference>
<dbReference type="EMBL" id="QAOH01000021">
    <property type="protein sequence ID" value="PTQ66999.1"/>
    <property type="molecule type" value="Genomic_DNA"/>
</dbReference>
<evidence type="ECO:0000256" key="1">
    <source>
        <dbReference type="ARBA" id="ARBA00023015"/>
    </source>
</evidence>
<feature type="domain" description="HTH arsR-type" evidence="4">
    <location>
        <begin position="6"/>
        <end position="103"/>
    </location>
</feature>
<dbReference type="CDD" id="cd00090">
    <property type="entry name" value="HTH_ARSR"/>
    <property type="match status" value="1"/>
</dbReference>
<keyword evidence="2" id="KW-0238">DNA-binding</keyword>
<keyword evidence="6" id="KW-1185">Reference proteome</keyword>
<dbReference type="PROSITE" id="PS50987">
    <property type="entry name" value="HTH_ARSR_2"/>
    <property type="match status" value="1"/>
</dbReference>
<dbReference type="InterPro" id="IPR036388">
    <property type="entry name" value="WH-like_DNA-bd_sf"/>
</dbReference>
<sequence>MRILPLDDISLAEAASTFAALGSEQRLLVLRALVRAGPKGLTIGELGARTGITGATLTHHMKTLAATRLAKQEKHGRSVICIAADYRELDTLVSALLSECCADCKDETCTPDSHCHGENHGEHHD</sequence>
<keyword evidence="3" id="KW-0804">Transcription</keyword>
<dbReference type="PANTHER" id="PTHR43132:SF2">
    <property type="entry name" value="ARSENICAL RESISTANCE OPERON REPRESSOR ARSR-RELATED"/>
    <property type="match status" value="1"/>
</dbReference>
<dbReference type="InterPro" id="IPR051011">
    <property type="entry name" value="Metal_resp_trans_reg"/>
</dbReference>
<dbReference type="PANTHER" id="PTHR43132">
    <property type="entry name" value="ARSENICAL RESISTANCE OPERON REPRESSOR ARSR-RELATED"/>
    <property type="match status" value="1"/>
</dbReference>
<dbReference type="Pfam" id="PF12840">
    <property type="entry name" value="HTH_20"/>
    <property type="match status" value="1"/>
</dbReference>
<evidence type="ECO:0000256" key="3">
    <source>
        <dbReference type="ARBA" id="ARBA00023163"/>
    </source>
</evidence>
<dbReference type="Proteomes" id="UP000244077">
    <property type="component" value="Unassembled WGS sequence"/>
</dbReference>
<dbReference type="Gene3D" id="1.10.10.10">
    <property type="entry name" value="Winged helix-like DNA-binding domain superfamily/Winged helix DNA-binding domain"/>
    <property type="match status" value="1"/>
</dbReference>
<evidence type="ECO:0000313" key="6">
    <source>
        <dbReference type="Proteomes" id="UP000244077"/>
    </source>
</evidence>
<dbReference type="RefSeq" id="WP_107817892.1">
    <property type="nucleotide sequence ID" value="NZ_QAOH01000021.1"/>
</dbReference>
<name>A0A2T5H616_9RHOB</name>
<evidence type="ECO:0000259" key="4">
    <source>
        <dbReference type="PROSITE" id="PS50987"/>
    </source>
</evidence>
<dbReference type="InterPro" id="IPR011991">
    <property type="entry name" value="ArsR-like_HTH"/>
</dbReference>
<proteinExistence type="predicted"/>
<dbReference type="AlphaFoldDB" id="A0A2T5H616"/>
<dbReference type="SMART" id="SM00418">
    <property type="entry name" value="HTH_ARSR"/>
    <property type="match status" value="1"/>
</dbReference>
<keyword evidence="1" id="KW-0805">Transcription regulation</keyword>
<dbReference type="GO" id="GO:0003677">
    <property type="term" value="F:DNA binding"/>
    <property type="evidence" value="ECO:0007669"/>
    <property type="project" value="UniProtKB-KW"/>
</dbReference>
<evidence type="ECO:0000256" key="2">
    <source>
        <dbReference type="ARBA" id="ARBA00023125"/>
    </source>
</evidence>
<dbReference type="InterPro" id="IPR036390">
    <property type="entry name" value="WH_DNA-bd_sf"/>
</dbReference>
<organism evidence="5 6">
    <name type="scientific">Celeribacter persicus</name>
    <dbReference type="NCBI Taxonomy" id="1651082"/>
    <lineage>
        <taxon>Bacteria</taxon>
        <taxon>Pseudomonadati</taxon>
        <taxon>Pseudomonadota</taxon>
        <taxon>Alphaproteobacteria</taxon>
        <taxon>Rhodobacterales</taxon>
        <taxon>Roseobacteraceae</taxon>
        <taxon>Celeribacter</taxon>
    </lineage>
</organism>
<dbReference type="InterPro" id="IPR001845">
    <property type="entry name" value="HTH_ArsR_DNA-bd_dom"/>
</dbReference>
<gene>
    <name evidence="5" type="ORF">C8N42_12138</name>
</gene>
<dbReference type="GO" id="GO:0003700">
    <property type="term" value="F:DNA-binding transcription factor activity"/>
    <property type="evidence" value="ECO:0007669"/>
    <property type="project" value="InterPro"/>
</dbReference>